<dbReference type="PROSITE" id="PS52050">
    <property type="entry name" value="WYL"/>
    <property type="match status" value="1"/>
</dbReference>
<feature type="domain" description="WYL" evidence="1">
    <location>
        <begin position="3"/>
        <end position="45"/>
    </location>
</feature>
<name>A0A382YK89_9ZZZZ</name>
<sequence length="135" mass="15932">RRKDSNRLISPNRLVYAVDRYHLRAFCHKTATYRDFVLTRIFEAEPFESKGSKDGVELKWVSEENDKAWLTRKVLRFRPNQNLPKDVIQTLKKDFPVVNGVLTIECNEATAPYIEMKFARPDFKYRIPQWVKLGG</sequence>
<dbReference type="AlphaFoldDB" id="A0A382YK89"/>
<gene>
    <name evidence="2" type="ORF">METZ01_LOCUS436334</name>
</gene>
<proteinExistence type="predicted"/>
<organism evidence="2">
    <name type="scientific">marine metagenome</name>
    <dbReference type="NCBI Taxonomy" id="408172"/>
    <lineage>
        <taxon>unclassified sequences</taxon>
        <taxon>metagenomes</taxon>
        <taxon>ecological metagenomes</taxon>
    </lineage>
</organism>
<dbReference type="Pfam" id="PF13280">
    <property type="entry name" value="WYL"/>
    <property type="match status" value="1"/>
</dbReference>
<dbReference type="InterPro" id="IPR026881">
    <property type="entry name" value="WYL_dom"/>
</dbReference>
<feature type="non-terminal residue" evidence="2">
    <location>
        <position position="1"/>
    </location>
</feature>
<reference evidence="2" key="1">
    <citation type="submission" date="2018-05" db="EMBL/GenBank/DDBJ databases">
        <authorList>
            <person name="Lanie J.A."/>
            <person name="Ng W.-L."/>
            <person name="Kazmierczak K.M."/>
            <person name="Andrzejewski T.M."/>
            <person name="Davidsen T.M."/>
            <person name="Wayne K.J."/>
            <person name="Tettelin H."/>
            <person name="Glass J.I."/>
            <person name="Rusch D."/>
            <person name="Podicherti R."/>
            <person name="Tsui H.-C.T."/>
            <person name="Winkler M.E."/>
        </authorList>
    </citation>
    <scope>NUCLEOTIDE SEQUENCE</scope>
</reference>
<protein>
    <recommendedName>
        <fullName evidence="1">WYL domain-containing protein</fullName>
    </recommendedName>
</protein>
<evidence type="ECO:0000313" key="2">
    <source>
        <dbReference type="EMBL" id="SVD83480.1"/>
    </source>
</evidence>
<evidence type="ECO:0000259" key="1">
    <source>
        <dbReference type="Pfam" id="PF13280"/>
    </source>
</evidence>
<accession>A0A382YK89</accession>
<dbReference type="EMBL" id="UINC01176381">
    <property type="protein sequence ID" value="SVD83480.1"/>
    <property type="molecule type" value="Genomic_DNA"/>
</dbReference>